<organism evidence="2 3">
    <name type="scientific">Pseudogymnoascus verrucosus</name>
    <dbReference type="NCBI Taxonomy" id="342668"/>
    <lineage>
        <taxon>Eukaryota</taxon>
        <taxon>Fungi</taxon>
        <taxon>Dikarya</taxon>
        <taxon>Ascomycota</taxon>
        <taxon>Pezizomycotina</taxon>
        <taxon>Leotiomycetes</taxon>
        <taxon>Thelebolales</taxon>
        <taxon>Thelebolaceae</taxon>
        <taxon>Pseudogymnoascus</taxon>
    </lineage>
</organism>
<evidence type="ECO:0000259" key="1">
    <source>
        <dbReference type="Pfam" id="PF01266"/>
    </source>
</evidence>
<dbReference type="PANTHER" id="PTHR13847">
    <property type="entry name" value="SARCOSINE DEHYDROGENASE-RELATED"/>
    <property type="match status" value="1"/>
</dbReference>
<dbReference type="Gene3D" id="3.30.9.10">
    <property type="entry name" value="D-Amino Acid Oxidase, subunit A, domain 2"/>
    <property type="match status" value="1"/>
</dbReference>
<name>A0A1B8G989_9PEZI</name>
<dbReference type="RefSeq" id="XP_018126143.1">
    <property type="nucleotide sequence ID" value="XM_018278672.2"/>
</dbReference>
<reference evidence="3" key="2">
    <citation type="journal article" date="2018" name="Nat. Commun.">
        <title>Extreme sensitivity to ultraviolet light in the fungal pathogen causing white-nose syndrome of bats.</title>
        <authorList>
            <person name="Palmer J.M."/>
            <person name="Drees K.P."/>
            <person name="Foster J.T."/>
            <person name="Lindner D.L."/>
        </authorList>
    </citation>
    <scope>NUCLEOTIDE SEQUENCE [LARGE SCALE GENOMIC DNA]</scope>
    <source>
        <strain evidence="3">UAMH 10579</strain>
    </source>
</reference>
<proteinExistence type="predicted"/>
<dbReference type="PANTHER" id="PTHR13847:SF129">
    <property type="entry name" value="FAD DEPENDENT OXIDOREDUCTASE"/>
    <property type="match status" value="1"/>
</dbReference>
<dbReference type="Proteomes" id="UP000091956">
    <property type="component" value="Unassembled WGS sequence"/>
</dbReference>
<dbReference type="InterPro" id="IPR006076">
    <property type="entry name" value="FAD-dep_OxRdtase"/>
</dbReference>
<feature type="domain" description="FAD dependent oxidoreductase" evidence="1">
    <location>
        <begin position="44"/>
        <end position="448"/>
    </location>
</feature>
<evidence type="ECO:0000313" key="3">
    <source>
        <dbReference type="Proteomes" id="UP000091956"/>
    </source>
</evidence>
<keyword evidence="3" id="KW-1185">Reference proteome</keyword>
<sequence>MTQTEYEGCAPLPTPESTASYWHKEPSKILLNHRTTEDLPPVVDVVVVGSGIVGAFAAWRLLQDAQDNGLSGARSNVQNVLMLEAREACWGATGRNGGHCQPKLFGQAPHISRFELDNYTFLKSFIKENNIPCDWETVEGCKSFYSKAMFDMAISDSEASAKLDPELGKLMTPIRPGDANPSLKDVRLGSASLGALVQKPAASLWPYKLVAWMLEQLLERNGSSPEVSFNLQTKTPVTHIQSLADGRWMVHTDRGMVAANKVLLATNAYTSHLLPHFSDLIVPVQGQMSSLIPPPSISPSTGKPLSYTNSYGFLGNKSQNSNQDDYLVQRPFREVDGKLSGGELMFGGGRGQATILGMGVADDTTIDEAVAHYLRTELNNELDLDNDNTELKASYEWTGIMGFSRDGRPWCGEVPIGMGGGEGLFICAGFTGHGMPTTSLSAKYVADLMMGKQESDFKIPEEYIVSQSRAAISRTYTEVVMVDLQPDDYHC</sequence>
<dbReference type="STRING" id="342668.A0A1B8G989"/>
<dbReference type="EMBL" id="KV460268">
    <property type="protein sequence ID" value="OBT92410.1"/>
    <property type="molecule type" value="Genomic_DNA"/>
</dbReference>
<gene>
    <name evidence="2" type="ORF">VE01_09257</name>
</gene>
<reference evidence="2 3" key="1">
    <citation type="submission" date="2016-03" db="EMBL/GenBank/DDBJ databases">
        <title>Comparative genomics of Pseudogymnoascus destructans, the fungus causing white-nose syndrome of bats.</title>
        <authorList>
            <person name="Palmer J.M."/>
            <person name="Drees K.P."/>
            <person name="Foster J.T."/>
            <person name="Lindner D.L."/>
        </authorList>
    </citation>
    <scope>NUCLEOTIDE SEQUENCE [LARGE SCALE GENOMIC DNA]</scope>
    <source>
        <strain evidence="2 3">UAMH 10579</strain>
    </source>
</reference>
<dbReference type="Pfam" id="PF01266">
    <property type="entry name" value="DAO"/>
    <property type="match status" value="1"/>
</dbReference>
<dbReference type="OrthoDB" id="429143at2759"/>
<evidence type="ECO:0000313" key="2">
    <source>
        <dbReference type="EMBL" id="OBT92410.1"/>
    </source>
</evidence>
<dbReference type="GO" id="GO:0005737">
    <property type="term" value="C:cytoplasm"/>
    <property type="evidence" value="ECO:0007669"/>
    <property type="project" value="TreeGrafter"/>
</dbReference>
<dbReference type="AlphaFoldDB" id="A0A1B8G989"/>
<accession>A0A1B8G989</accession>
<dbReference type="Gene3D" id="3.50.50.60">
    <property type="entry name" value="FAD/NAD(P)-binding domain"/>
    <property type="match status" value="1"/>
</dbReference>
<dbReference type="SUPFAM" id="SSF51905">
    <property type="entry name" value="FAD/NAD(P)-binding domain"/>
    <property type="match status" value="1"/>
</dbReference>
<protein>
    <recommendedName>
        <fullName evidence="1">FAD dependent oxidoreductase domain-containing protein</fullName>
    </recommendedName>
</protein>
<dbReference type="GeneID" id="28842643"/>
<dbReference type="InterPro" id="IPR036188">
    <property type="entry name" value="FAD/NAD-bd_sf"/>
</dbReference>